<dbReference type="Gene3D" id="1.10.510.10">
    <property type="entry name" value="Transferase(Phosphotransferase) domain 1"/>
    <property type="match status" value="1"/>
</dbReference>
<dbReference type="RefSeq" id="WP_182532764.1">
    <property type="nucleotide sequence ID" value="NZ_JACGXL010000008.1"/>
</dbReference>
<evidence type="ECO:0000259" key="7">
    <source>
        <dbReference type="PROSITE" id="PS50011"/>
    </source>
</evidence>
<dbReference type="Proteomes" id="UP000550401">
    <property type="component" value="Unassembled WGS sequence"/>
</dbReference>
<dbReference type="Pfam" id="PF00069">
    <property type="entry name" value="Pkinase"/>
    <property type="match status" value="1"/>
</dbReference>
<comment type="caution">
    <text evidence="8">The sequence shown here is derived from an EMBL/GenBank/DDBJ whole genome shotgun (WGS) entry which is preliminary data.</text>
</comment>
<keyword evidence="4 5" id="KW-0067">ATP-binding</keyword>
<dbReference type="SUPFAM" id="SSF48452">
    <property type="entry name" value="TPR-like"/>
    <property type="match status" value="4"/>
</dbReference>
<dbReference type="EMBL" id="JACGXL010000008">
    <property type="protein sequence ID" value="MBA8889721.1"/>
    <property type="molecule type" value="Genomic_DNA"/>
</dbReference>
<dbReference type="SUPFAM" id="SSF56112">
    <property type="entry name" value="Protein kinase-like (PK-like)"/>
    <property type="match status" value="1"/>
</dbReference>
<evidence type="ECO:0000256" key="6">
    <source>
        <dbReference type="SAM" id="Phobius"/>
    </source>
</evidence>
<dbReference type="SMART" id="SM00220">
    <property type="entry name" value="S_TKc"/>
    <property type="match status" value="1"/>
</dbReference>
<dbReference type="Pfam" id="PF13374">
    <property type="entry name" value="TPR_10"/>
    <property type="match status" value="1"/>
</dbReference>
<dbReference type="CDD" id="cd14014">
    <property type="entry name" value="STKc_PknB_like"/>
    <property type="match status" value="1"/>
</dbReference>
<dbReference type="InterPro" id="IPR019734">
    <property type="entry name" value="TPR_rpt"/>
</dbReference>
<dbReference type="PROSITE" id="PS50011">
    <property type="entry name" value="PROTEIN_KINASE_DOM"/>
    <property type="match status" value="1"/>
</dbReference>
<dbReference type="Pfam" id="PF13424">
    <property type="entry name" value="TPR_12"/>
    <property type="match status" value="2"/>
</dbReference>
<dbReference type="InterPro" id="IPR011009">
    <property type="entry name" value="Kinase-like_dom_sf"/>
</dbReference>
<evidence type="ECO:0000256" key="2">
    <source>
        <dbReference type="ARBA" id="ARBA00022741"/>
    </source>
</evidence>
<feature type="transmembrane region" description="Helical" evidence="6">
    <location>
        <begin position="404"/>
        <end position="426"/>
    </location>
</feature>
<name>A0A839FC69_9GAMM</name>
<dbReference type="AlphaFoldDB" id="A0A839FC69"/>
<accession>A0A839FC69</accession>
<evidence type="ECO:0000313" key="8">
    <source>
        <dbReference type="EMBL" id="MBA8889721.1"/>
    </source>
</evidence>
<dbReference type="SMART" id="SM00028">
    <property type="entry name" value="TPR"/>
    <property type="match status" value="8"/>
</dbReference>
<evidence type="ECO:0000256" key="5">
    <source>
        <dbReference type="PROSITE-ProRule" id="PRU10141"/>
    </source>
</evidence>
<dbReference type="PANTHER" id="PTHR43289:SF34">
    <property type="entry name" value="SERINE_THREONINE-PROTEIN KINASE YBDM-RELATED"/>
    <property type="match status" value="1"/>
</dbReference>
<dbReference type="GO" id="GO:0005524">
    <property type="term" value="F:ATP binding"/>
    <property type="evidence" value="ECO:0007669"/>
    <property type="project" value="UniProtKB-UniRule"/>
</dbReference>
<evidence type="ECO:0000256" key="4">
    <source>
        <dbReference type="ARBA" id="ARBA00022840"/>
    </source>
</evidence>
<dbReference type="Gene3D" id="1.25.40.10">
    <property type="entry name" value="Tetratricopeptide repeat domain"/>
    <property type="match status" value="2"/>
</dbReference>
<protein>
    <submittedName>
        <fullName evidence="8">Serine/threonine-protein kinase</fullName>
        <ecNumber evidence="8">2.7.11.1</ecNumber>
    </submittedName>
</protein>
<dbReference type="Gene3D" id="3.30.200.20">
    <property type="entry name" value="Phosphorylase Kinase, domain 1"/>
    <property type="match status" value="1"/>
</dbReference>
<dbReference type="PROSITE" id="PS00107">
    <property type="entry name" value="PROTEIN_KINASE_ATP"/>
    <property type="match status" value="1"/>
</dbReference>
<keyword evidence="6" id="KW-0812">Transmembrane</keyword>
<organism evidence="8 9">
    <name type="scientific">Dokdonella fugitiva</name>
    <dbReference type="NCBI Taxonomy" id="328517"/>
    <lineage>
        <taxon>Bacteria</taxon>
        <taxon>Pseudomonadati</taxon>
        <taxon>Pseudomonadota</taxon>
        <taxon>Gammaproteobacteria</taxon>
        <taxon>Lysobacterales</taxon>
        <taxon>Rhodanobacteraceae</taxon>
        <taxon>Dokdonella</taxon>
    </lineage>
</organism>
<keyword evidence="3 8" id="KW-0418">Kinase</keyword>
<dbReference type="EC" id="2.7.11.1" evidence="8"/>
<dbReference type="InterPro" id="IPR011990">
    <property type="entry name" value="TPR-like_helical_dom_sf"/>
</dbReference>
<evidence type="ECO:0000256" key="3">
    <source>
        <dbReference type="ARBA" id="ARBA00022777"/>
    </source>
</evidence>
<feature type="binding site" evidence="5">
    <location>
        <position position="120"/>
    </location>
    <ligand>
        <name>ATP</name>
        <dbReference type="ChEBI" id="CHEBI:30616"/>
    </ligand>
</feature>
<dbReference type="GO" id="GO:0004674">
    <property type="term" value="F:protein serine/threonine kinase activity"/>
    <property type="evidence" value="ECO:0007669"/>
    <property type="project" value="UniProtKB-EC"/>
</dbReference>
<keyword evidence="9" id="KW-1185">Reference proteome</keyword>
<keyword evidence="1 8" id="KW-0808">Transferase</keyword>
<dbReference type="PROSITE" id="PS00108">
    <property type="entry name" value="PROTEIN_KINASE_ST"/>
    <property type="match status" value="1"/>
</dbReference>
<gene>
    <name evidence="8" type="ORF">FHW12_003968</name>
</gene>
<sequence length="963" mass="103769">MAADARWPRVRELFHACQALAPGERDAWLERECAGDTALLDEVRDLLGAQAISGDLLAADASELIGLLRAAPAQALEGQRIGAYRLLRLLGEGGMGRVFLADRELAGREADGFEQRVALKLVRGDFVDAETRVRFLRERELLARLSHPHIAQLHDGGVAADGSPFFTLEYVEGEPITRWCDARRLGVRARLGLVLQVCAAVAHAHRNLIVHRDLKPSNILVTADGEAKLLDFGIAKLLDAAPGAGDTRTHARLMTPEYAAPEQILGGAVTTATDVYAIGVLLYELLAGRTPYARAEAGLVGWPEAVLHEVPEPMTRALARLPVRAGAGDGDTLAERRGTSVAALRRTLRGDLERIVRRALAKEPEARHPSVAALADDVRAWLDGRAIGGGSRRYRVRKFVARHWLPLGAAAAILGVIVAGAAAVAWQARETEREARTTLAVKDFLYGLFTAVDPRAAKGRDVSARELLDRGAARVQRDTALEPGQRAEIDATLGRIYYQLALYEQAKGLQEGASRLLAADPSRALLAARTDAERAETLAALGDVPAAKTLADDAIRRFEAAPDASVADRVNAWRIRARTAVDAREFVDAARFIDKALAHVDDPAIGDDLRLLVMMSAGNASWGEQKNGEAEQRYRTALAIASRNAGPDDLNVAFSQTSLGLALYAQSRYADAIEADSLALATYRKVLGEEHPTTLNAVRNIGLSNYQLGHYATSRELLERVASVQRARLGADHPALAGTDINIGLVTTDLGDFARAEAALAEAVSIFGKKFGRTHQGTRAALGNLAIVHELEGQLELADAELTEIMQAEADPKLNELNGYTTLYRLGDVKRRRGDFATALELQRRALADSIRHVGEHARYTALAHEYLGLTLRDSGNVAGAERELRAALASFAGYLPGAEHPLAATARLDLGELLERDPTHRAEAVELITEAAREREKFLGATHPATVAAHAALAKAQGATRG</sequence>
<evidence type="ECO:0000313" key="9">
    <source>
        <dbReference type="Proteomes" id="UP000550401"/>
    </source>
</evidence>
<dbReference type="InterPro" id="IPR017441">
    <property type="entry name" value="Protein_kinase_ATP_BS"/>
</dbReference>
<keyword evidence="6" id="KW-1133">Transmembrane helix</keyword>
<dbReference type="InterPro" id="IPR008271">
    <property type="entry name" value="Ser/Thr_kinase_AS"/>
</dbReference>
<evidence type="ECO:0000256" key="1">
    <source>
        <dbReference type="ARBA" id="ARBA00022679"/>
    </source>
</evidence>
<keyword evidence="6" id="KW-0472">Membrane</keyword>
<dbReference type="InterPro" id="IPR000719">
    <property type="entry name" value="Prot_kinase_dom"/>
</dbReference>
<feature type="domain" description="Protein kinase" evidence="7">
    <location>
        <begin position="84"/>
        <end position="382"/>
    </location>
</feature>
<keyword evidence="2 5" id="KW-0547">Nucleotide-binding</keyword>
<proteinExistence type="predicted"/>
<reference evidence="8 9" key="1">
    <citation type="submission" date="2020-07" db="EMBL/GenBank/DDBJ databases">
        <title>Genomic Encyclopedia of Type Strains, Phase IV (KMG-V): Genome sequencing to study the core and pangenomes of soil and plant-associated prokaryotes.</title>
        <authorList>
            <person name="Whitman W."/>
        </authorList>
    </citation>
    <scope>NUCLEOTIDE SEQUENCE [LARGE SCALE GENOMIC DNA]</scope>
    <source>
        <strain evidence="8 9">RH2WT43</strain>
    </source>
</reference>
<dbReference type="PANTHER" id="PTHR43289">
    <property type="entry name" value="MITOGEN-ACTIVATED PROTEIN KINASE KINASE KINASE 20-RELATED"/>
    <property type="match status" value="1"/>
</dbReference>